<sequence length="321" mass="37055">MSFLTSARPLSKNVSIYSRASKYALTSLRYSSSKKSENDASEDVSQAKKPLGAVLKKRSGSRKDKVQPEASTISATKETTQCYIPFDKLPKPPKEITDMPLDKFYAKVYMRDLPERPEITPSNTFSYKFEIPSQFIRPKRLDQETPNQKSSFEPAHNILDFKIDYDNSGLMKAPDHPLKESITGMFVSNPLMNNIDNDFLWDLYPKGKIFGHAPFGGNPNFDGFREWEKGENAKVKQKELQFEAKLQEMKEFNETLNETKSFYRKTAPEVEKAEPSSSKVETKKAGGRRKLDRSLLKQYRKYKKEGWLRRKLPEDDEDENF</sequence>
<organism evidence="2 3">
    <name type="scientific">Clavispora lusitaniae</name>
    <name type="common">Candida lusitaniae</name>
    <dbReference type="NCBI Taxonomy" id="36911"/>
    <lineage>
        <taxon>Eukaryota</taxon>
        <taxon>Fungi</taxon>
        <taxon>Dikarya</taxon>
        <taxon>Ascomycota</taxon>
        <taxon>Saccharomycotina</taxon>
        <taxon>Pichiomycetes</taxon>
        <taxon>Metschnikowiaceae</taxon>
        <taxon>Clavispora</taxon>
    </lineage>
</organism>
<protein>
    <submittedName>
        <fullName evidence="2">Uncharacterized protein</fullName>
    </submittedName>
</protein>
<dbReference type="Proteomes" id="UP000195602">
    <property type="component" value="Unassembled WGS sequence"/>
</dbReference>
<comment type="caution">
    <text evidence="2">The sequence shown here is derived from an EMBL/GenBank/DDBJ whole genome shotgun (WGS) entry which is preliminary data.</text>
</comment>
<feature type="compositionally biased region" description="Basic and acidic residues" evidence="1">
    <location>
        <begin position="267"/>
        <end position="284"/>
    </location>
</feature>
<dbReference type="KEGG" id="clus:A9F13_10g00088"/>
<dbReference type="EMBL" id="LYUB02000010">
    <property type="protein sequence ID" value="OVF07890.1"/>
    <property type="molecule type" value="Genomic_DNA"/>
</dbReference>
<reference evidence="2 3" key="1">
    <citation type="submission" date="2017-04" db="EMBL/GenBank/DDBJ databases">
        <title>Draft genome of the yeast Clavispora lusitaniae type strain CBS 6936.</title>
        <authorList>
            <person name="Durrens P."/>
            <person name="Klopp C."/>
            <person name="Biteau N."/>
            <person name="Fitton-Ouhabi V."/>
            <person name="Dementhon K."/>
            <person name="Accoceberry I."/>
            <person name="Sherman D.J."/>
            <person name="Noel T."/>
        </authorList>
    </citation>
    <scope>NUCLEOTIDE SEQUENCE [LARGE SCALE GENOMIC DNA]</scope>
    <source>
        <strain evidence="2 3">CBS 6936</strain>
    </source>
</reference>
<evidence type="ECO:0000313" key="2">
    <source>
        <dbReference type="EMBL" id="OVF07890.1"/>
    </source>
</evidence>
<accession>A0AA91PYZ0</accession>
<dbReference type="AlphaFoldDB" id="A0AA91PYZ0"/>
<feature type="region of interest" description="Disordered" evidence="1">
    <location>
        <begin position="29"/>
        <end position="72"/>
    </location>
</feature>
<gene>
    <name evidence="2" type="ORF">A9F13_10g00088</name>
</gene>
<dbReference type="OMA" id="FYAKVYM"/>
<proteinExistence type="predicted"/>
<evidence type="ECO:0000256" key="1">
    <source>
        <dbReference type="SAM" id="MobiDB-lite"/>
    </source>
</evidence>
<evidence type="ECO:0000313" key="3">
    <source>
        <dbReference type="Proteomes" id="UP000195602"/>
    </source>
</evidence>
<name>A0AA91PYZ0_CLALS</name>
<feature type="region of interest" description="Disordered" evidence="1">
    <location>
        <begin position="267"/>
        <end position="293"/>
    </location>
</feature>